<gene>
    <name evidence="3" type="ORF">SAMN04488509_102479</name>
</gene>
<sequence>MSRWASAAAAVLLAPGLLATLDARAEGFQVQPPQVESRVLRAEAERLGRMALLENAVAALNAQLRLPRNVSVRLVECGESNAYYDPEAYEIQMCLELMEDMAGVLDGQFEDESVESDALTGAWMGTLLHEVGHALVHVLDLPITGREEDVVDQLSAWMLISAGDADAVLGYAATYYTESGEVGAADFAGVHALNEQRYFNLLCWAYGSDPEAAEELTASWELPSERAELCADEYAQMDRAWSRLLGPHLRQPMSQLALARPGAVGILFGEGGDVEASASAIEPGDSSGTASTGGKDFADEVSRSAPTGKGEPDSLGKLQKINDDLPPARGEGARRGINSRDEEG</sequence>
<dbReference type="Pfam" id="PF14247">
    <property type="entry name" value="DUF4344"/>
    <property type="match status" value="1"/>
</dbReference>
<name>A0A1G6UV77_9GAMM</name>
<keyword evidence="4" id="KW-1185">Reference proteome</keyword>
<evidence type="ECO:0000256" key="2">
    <source>
        <dbReference type="SAM" id="SignalP"/>
    </source>
</evidence>
<proteinExistence type="predicted"/>
<protein>
    <submittedName>
        <fullName evidence="3">Putative metallopeptidase</fullName>
    </submittedName>
</protein>
<feature type="chain" id="PRO_5011735292" evidence="2">
    <location>
        <begin position="26"/>
        <end position="344"/>
    </location>
</feature>
<reference evidence="3 4" key="1">
    <citation type="submission" date="2016-10" db="EMBL/GenBank/DDBJ databases">
        <authorList>
            <person name="de Groot N.N."/>
        </authorList>
    </citation>
    <scope>NUCLEOTIDE SEQUENCE [LARGE SCALE GENOMIC DNA]</scope>
    <source>
        <strain evidence="3 4">DSM 16957</strain>
    </source>
</reference>
<feature type="signal peptide" evidence="2">
    <location>
        <begin position="1"/>
        <end position="25"/>
    </location>
</feature>
<evidence type="ECO:0000313" key="3">
    <source>
        <dbReference type="EMBL" id="SDD44465.1"/>
    </source>
</evidence>
<keyword evidence="2" id="KW-0732">Signal</keyword>
<dbReference type="InterPro" id="IPR025644">
    <property type="entry name" value="DUF4344"/>
</dbReference>
<evidence type="ECO:0000256" key="1">
    <source>
        <dbReference type="SAM" id="MobiDB-lite"/>
    </source>
</evidence>
<feature type="compositionally biased region" description="Basic and acidic residues" evidence="1">
    <location>
        <begin position="331"/>
        <end position="344"/>
    </location>
</feature>
<organism evidence="3 4">
    <name type="scientific">Aquimonas voraii</name>
    <dbReference type="NCBI Taxonomy" id="265719"/>
    <lineage>
        <taxon>Bacteria</taxon>
        <taxon>Pseudomonadati</taxon>
        <taxon>Pseudomonadota</taxon>
        <taxon>Gammaproteobacteria</taxon>
        <taxon>Lysobacterales</taxon>
        <taxon>Lysobacteraceae</taxon>
        <taxon>Aquimonas</taxon>
    </lineage>
</organism>
<evidence type="ECO:0000313" key="4">
    <source>
        <dbReference type="Proteomes" id="UP000199603"/>
    </source>
</evidence>
<accession>A0A1G6UV77</accession>
<feature type="region of interest" description="Disordered" evidence="1">
    <location>
        <begin position="277"/>
        <end position="344"/>
    </location>
</feature>
<dbReference type="AlphaFoldDB" id="A0A1G6UV77"/>
<dbReference type="Proteomes" id="UP000199603">
    <property type="component" value="Unassembled WGS sequence"/>
</dbReference>
<dbReference type="RefSeq" id="WP_091240527.1">
    <property type="nucleotide sequence ID" value="NZ_FNAG01000002.1"/>
</dbReference>
<dbReference type="OrthoDB" id="935695at2"/>
<dbReference type="EMBL" id="FNAG01000002">
    <property type="protein sequence ID" value="SDD44465.1"/>
    <property type="molecule type" value="Genomic_DNA"/>
</dbReference>